<evidence type="ECO:0000313" key="1">
    <source>
        <dbReference type="EMBL" id="KAJ9106289.1"/>
    </source>
</evidence>
<evidence type="ECO:0000313" key="2">
    <source>
        <dbReference type="Proteomes" id="UP001227268"/>
    </source>
</evidence>
<comment type="caution">
    <text evidence="1">The sequence shown here is derived from an EMBL/GenBank/DDBJ whole genome shotgun (WGS) entry which is preliminary data.</text>
</comment>
<dbReference type="EMBL" id="JASBWT010000003">
    <property type="protein sequence ID" value="KAJ9106289.1"/>
    <property type="molecule type" value="Genomic_DNA"/>
</dbReference>
<dbReference type="Proteomes" id="UP001227268">
    <property type="component" value="Unassembled WGS sequence"/>
</dbReference>
<gene>
    <name evidence="1" type="ORF">QFC21_001434</name>
</gene>
<protein>
    <submittedName>
        <fullName evidence="1">Uncharacterized protein</fullName>
    </submittedName>
</protein>
<organism evidence="1 2">
    <name type="scientific">Naganishia friedmannii</name>
    <dbReference type="NCBI Taxonomy" id="89922"/>
    <lineage>
        <taxon>Eukaryota</taxon>
        <taxon>Fungi</taxon>
        <taxon>Dikarya</taxon>
        <taxon>Basidiomycota</taxon>
        <taxon>Agaricomycotina</taxon>
        <taxon>Tremellomycetes</taxon>
        <taxon>Filobasidiales</taxon>
        <taxon>Filobasidiaceae</taxon>
        <taxon>Naganishia</taxon>
    </lineage>
</organism>
<accession>A0ACC2W521</accession>
<keyword evidence="2" id="KW-1185">Reference proteome</keyword>
<name>A0ACC2W521_9TREE</name>
<sequence>MSALSEKEKLQREIAKLSATINRSSSTAASRTYPVKQRHTPTPYIHKAPYARNNAAQMAGGRHRSLVLDNRNGQGATSSATTSKTSMTLPATNGTIGRASAANAASGPSSQQVTTNGTSASTATRAPIASASTRAGDAKMVYVNRTTKKGNMSMVKPELYGKLQVFPRAYEFPAYRAHTICHLHSDSEKARLNRSVKTASEKASKAAAGKRSHMERRSYSSQLSSANGGTSVAKRVVIDGVTYEFEADGVTLRKVEVWTSDAPLARADALPTKQRKRKLDNRDGSQSDGDDCLYPHVKVADDAPVCVAFSTEGWCDKGSTCEERHAWECREYSEKGVCSRGAKCGLAHVLKAKMPATVADTSPLDLSDDDSSVHGTKANPDQQPDDVEPSLSGIPPVSEKTIELEQQLAQDKVLHESKGISTGNDFERQEDFIQFADIGEDEDEDEGDVDEDGTEEDASEEDAAMSSGVEGEDDQRIKYTFGESSEERSENDEDELES</sequence>
<proteinExistence type="predicted"/>
<reference evidence="1" key="1">
    <citation type="submission" date="2023-04" db="EMBL/GenBank/DDBJ databases">
        <title>Draft Genome sequencing of Naganishia species isolated from polar environments using Oxford Nanopore Technology.</title>
        <authorList>
            <person name="Leo P."/>
            <person name="Venkateswaran K."/>
        </authorList>
    </citation>
    <scope>NUCLEOTIDE SEQUENCE</scope>
    <source>
        <strain evidence="1">MNA-CCFEE 5423</strain>
    </source>
</reference>